<gene>
    <name evidence="2" type="ORF">C8N31_1104</name>
</gene>
<proteinExistence type="predicted"/>
<evidence type="ECO:0000313" key="2">
    <source>
        <dbReference type="EMBL" id="PTX72746.1"/>
    </source>
</evidence>
<dbReference type="EMBL" id="QBKU01000010">
    <property type="protein sequence ID" value="PTX72746.1"/>
    <property type="molecule type" value="Genomic_DNA"/>
</dbReference>
<dbReference type="InterPro" id="IPR041698">
    <property type="entry name" value="Methyltransf_25"/>
</dbReference>
<dbReference type="PANTHER" id="PTHR12843">
    <property type="entry name" value="PROTEIN-LYSINE N-METHYLTRANSFERASE METTL10"/>
    <property type="match status" value="1"/>
</dbReference>
<dbReference type="Proteomes" id="UP000244092">
    <property type="component" value="Unassembled WGS sequence"/>
</dbReference>
<dbReference type="Gene3D" id="3.40.50.150">
    <property type="entry name" value="Vaccinia Virus protein VP39"/>
    <property type="match status" value="1"/>
</dbReference>
<organism evidence="2 3">
    <name type="scientific">Sulfitobacter mediterraneus</name>
    <dbReference type="NCBI Taxonomy" id="83219"/>
    <lineage>
        <taxon>Bacteria</taxon>
        <taxon>Pseudomonadati</taxon>
        <taxon>Pseudomonadota</taxon>
        <taxon>Alphaproteobacteria</taxon>
        <taxon>Rhodobacterales</taxon>
        <taxon>Roseobacteraceae</taxon>
        <taxon>Sulfitobacter</taxon>
    </lineage>
</organism>
<evidence type="ECO:0000259" key="1">
    <source>
        <dbReference type="Pfam" id="PF13649"/>
    </source>
</evidence>
<protein>
    <submittedName>
        <fullName evidence="2">Nodulation protein S (NodS)</fullName>
    </submittedName>
</protein>
<feature type="domain" description="Methyltransferase" evidence="1">
    <location>
        <begin position="51"/>
        <end position="140"/>
    </location>
</feature>
<evidence type="ECO:0000313" key="3">
    <source>
        <dbReference type="Proteomes" id="UP000244092"/>
    </source>
</evidence>
<accession>A0A2T6CB60</accession>
<dbReference type="PANTHER" id="PTHR12843:SF5">
    <property type="entry name" value="EEF1A LYSINE METHYLTRANSFERASE 2"/>
    <property type="match status" value="1"/>
</dbReference>
<dbReference type="Pfam" id="PF13649">
    <property type="entry name" value="Methyltransf_25"/>
    <property type="match status" value="1"/>
</dbReference>
<dbReference type="AlphaFoldDB" id="A0A2T6CB60"/>
<comment type="caution">
    <text evidence="2">The sequence shown here is derived from an EMBL/GenBank/DDBJ whole genome shotgun (WGS) entry which is preliminary data.</text>
</comment>
<name>A0A2T6CB60_9RHOB</name>
<dbReference type="SUPFAM" id="SSF53335">
    <property type="entry name" value="S-adenosyl-L-methionine-dependent methyltransferases"/>
    <property type="match status" value="1"/>
</dbReference>
<reference evidence="2 3" key="1">
    <citation type="submission" date="2018-04" db="EMBL/GenBank/DDBJ databases">
        <title>Genomic Encyclopedia of Archaeal and Bacterial Type Strains, Phase II (KMG-II): from individual species to whole genera.</title>
        <authorList>
            <person name="Goeker M."/>
        </authorList>
    </citation>
    <scope>NUCLEOTIDE SEQUENCE [LARGE SCALE GENOMIC DNA]</scope>
    <source>
        <strain evidence="2 3">DSM 12244</strain>
    </source>
</reference>
<dbReference type="InterPro" id="IPR029063">
    <property type="entry name" value="SAM-dependent_MTases_sf"/>
</dbReference>
<dbReference type="CDD" id="cd02440">
    <property type="entry name" value="AdoMet_MTases"/>
    <property type="match status" value="1"/>
</dbReference>
<sequence length="210" mass="23601">MAKRVRRSDTSSHWERVYQTNHPQAVSWFQQEPTISIQLVQNSGVKKTDPIIDVGGGASTLVDCLASRGYANLTVLDISSAAIELSRERMSAASSRIAWYTADITSFEPPNVYSLWHDRAVFHFLTKRLERKKYVEVLKRSVPTNGHVIIATFSVGGPEKCSGLEVVQYDASKLLAVLGDGFQLIEEVGEIHLTPQGREQKFSYFRMIRL</sequence>
<dbReference type="OrthoDB" id="9788660at2"/>
<dbReference type="RefSeq" id="WP_025048599.1">
    <property type="nucleotide sequence ID" value="NZ_QBKU01000010.1"/>
</dbReference>